<dbReference type="PROSITE" id="PS50056">
    <property type="entry name" value="TYR_PHOSPHATASE_2"/>
    <property type="match status" value="1"/>
</dbReference>
<feature type="domain" description="Tyrosine specific protein phosphatases" evidence="1">
    <location>
        <begin position="72"/>
        <end position="143"/>
    </location>
</feature>
<evidence type="ECO:0000313" key="2">
    <source>
        <dbReference type="EMBL" id="MBA8926000.1"/>
    </source>
</evidence>
<comment type="caution">
    <text evidence="2">The sequence shown here is derived from an EMBL/GenBank/DDBJ whole genome shotgun (WGS) entry which is preliminary data.</text>
</comment>
<dbReference type="RefSeq" id="WP_025360565.1">
    <property type="nucleotide sequence ID" value="NZ_BAAABQ010000038.1"/>
</dbReference>
<name>A0ABR6BGK3_9PSEU</name>
<keyword evidence="3" id="KW-1185">Reference proteome</keyword>
<protein>
    <recommendedName>
        <fullName evidence="1">Tyrosine specific protein phosphatases domain-containing protein</fullName>
    </recommendedName>
</protein>
<evidence type="ECO:0000259" key="1">
    <source>
        <dbReference type="PROSITE" id="PS50056"/>
    </source>
</evidence>
<dbReference type="InterPro" id="IPR029021">
    <property type="entry name" value="Prot-tyrosine_phosphatase-like"/>
</dbReference>
<dbReference type="SUPFAM" id="SSF52799">
    <property type="entry name" value="(Phosphotyrosine protein) phosphatases II"/>
    <property type="match status" value="1"/>
</dbReference>
<gene>
    <name evidence="2" type="ORF">BC739_003199</name>
</gene>
<evidence type="ECO:0000313" key="3">
    <source>
        <dbReference type="Proteomes" id="UP000517916"/>
    </source>
</evidence>
<dbReference type="Gene3D" id="3.90.190.10">
    <property type="entry name" value="Protein tyrosine phosphatase superfamily"/>
    <property type="match status" value="1"/>
</dbReference>
<proteinExistence type="predicted"/>
<sequence>MPEPGPEKPFSLIRTDLWMGGHERYDESGELVPVRVEREFDLVVSLWAGEGFGPAPGVEHWVLRIPDGELTAEEVTRVGELSAATAEALRAGRRTFVRCHFGYNRSGLVAAQALVLLGHGVDEAIDLVRLGRSRHALNNQHFLGYLRHDLARHTNR</sequence>
<accession>A0ABR6BGK3</accession>
<organism evidence="2 3">
    <name type="scientific">Kutzneria viridogrisea</name>
    <dbReference type="NCBI Taxonomy" id="47990"/>
    <lineage>
        <taxon>Bacteria</taxon>
        <taxon>Bacillati</taxon>
        <taxon>Actinomycetota</taxon>
        <taxon>Actinomycetes</taxon>
        <taxon>Pseudonocardiales</taxon>
        <taxon>Pseudonocardiaceae</taxon>
        <taxon>Kutzneria</taxon>
    </lineage>
</organism>
<dbReference type="EMBL" id="JACJID010000002">
    <property type="protein sequence ID" value="MBA8926000.1"/>
    <property type="molecule type" value="Genomic_DNA"/>
</dbReference>
<reference evidence="2 3" key="1">
    <citation type="submission" date="2020-08" db="EMBL/GenBank/DDBJ databases">
        <title>Genomic Encyclopedia of Archaeal and Bacterial Type Strains, Phase II (KMG-II): from individual species to whole genera.</title>
        <authorList>
            <person name="Goeker M."/>
        </authorList>
    </citation>
    <scope>NUCLEOTIDE SEQUENCE [LARGE SCALE GENOMIC DNA]</scope>
    <source>
        <strain evidence="2 3">DSM 43850</strain>
    </source>
</reference>
<dbReference type="InterPro" id="IPR000387">
    <property type="entry name" value="Tyr_Pase_dom"/>
</dbReference>
<dbReference type="Proteomes" id="UP000517916">
    <property type="component" value="Unassembled WGS sequence"/>
</dbReference>